<gene>
    <name evidence="2" type="ORF">ERS007661_00146</name>
    <name evidence="3" type="ORF">ERS007703_04427</name>
    <name evidence="4" type="ORF">ERS007739_03131</name>
    <name evidence="1" type="ORF">ERS027661_00717</name>
</gene>
<reference evidence="4" key="1">
    <citation type="submission" date="2015-03" db="EMBL/GenBank/DDBJ databases">
        <authorList>
            <consortium name="Pathogen Informatics"/>
            <person name="Murphy D."/>
        </authorList>
    </citation>
    <scope>NUCLEOTIDE SEQUENCE</scope>
    <source>
        <strain evidence="4">N09902308</strain>
    </source>
</reference>
<dbReference type="Proteomes" id="UP000049023">
    <property type="component" value="Unassembled WGS sequence"/>
</dbReference>
<evidence type="ECO:0000313" key="4">
    <source>
        <dbReference type="EMBL" id="COY83397.1"/>
    </source>
</evidence>
<dbReference type="Proteomes" id="UP000039021">
    <property type="component" value="Unassembled WGS sequence"/>
</dbReference>
<evidence type="ECO:0000313" key="2">
    <source>
        <dbReference type="EMBL" id="CNU14479.1"/>
    </source>
</evidence>
<dbReference type="EMBL" id="CSAE01000777">
    <property type="protein sequence ID" value="COW90347.1"/>
    <property type="molecule type" value="Genomic_DNA"/>
</dbReference>
<organism evidence="3 5">
    <name type="scientific">Mycobacterium tuberculosis</name>
    <dbReference type="NCBI Taxonomy" id="1773"/>
    <lineage>
        <taxon>Bacteria</taxon>
        <taxon>Bacillati</taxon>
        <taxon>Actinomycetota</taxon>
        <taxon>Actinomycetes</taxon>
        <taxon>Mycobacteriales</taxon>
        <taxon>Mycobacteriaceae</taxon>
        <taxon>Mycobacterium</taxon>
        <taxon>Mycobacterium tuberculosis complex</taxon>
    </lineage>
</organism>
<evidence type="ECO:0000313" key="5">
    <source>
        <dbReference type="Proteomes" id="UP000038802"/>
    </source>
</evidence>
<evidence type="ECO:0000313" key="8">
    <source>
        <dbReference type="Proteomes" id="UP000049023"/>
    </source>
</evidence>
<accession>A0A0T9CI48</accession>
<evidence type="ECO:0000313" key="3">
    <source>
        <dbReference type="EMBL" id="COW90347.1"/>
    </source>
</evidence>
<reference evidence="5 6" key="2">
    <citation type="submission" date="2015-03" db="EMBL/GenBank/DDBJ databases">
        <authorList>
            <consortium name="Pathogen Informatics"/>
        </authorList>
    </citation>
    <scope>NUCLEOTIDE SEQUENCE [LARGE SCALE GENOMIC DNA]</scope>
    <source>
        <strain evidence="1 8">Bir 187</strain>
        <strain evidence="2 7">D00501624</strain>
        <strain evidence="5">K00500041</strain>
        <strain evidence="6">N09902308</strain>
    </source>
</reference>
<dbReference type="Proteomes" id="UP000039217">
    <property type="component" value="Unassembled WGS sequence"/>
</dbReference>
<dbReference type="AlphaFoldDB" id="A0A0T9CI48"/>
<evidence type="ECO:0000313" key="7">
    <source>
        <dbReference type="Proteomes" id="UP000039217"/>
    </source>
</evidence>
<dbReference type="EMBL" id="CQQC01000023">
    <property type="protein sequence ID" value="CNU14479.1"/>
    <property type="molecule type" value="Genomic_DNA"/>
</dbReference>
<reference evidence="3" key="3">
    <citation type="submission" date="2015-03" db="EMBL/GenBank/DDBJ databases">
        <authorList>
            <person name="Murphy D."/>
        </authorList>
    </citation>
    <scope>NUCLEOTIDE SEQUENCE [LARGE SCALE GENOMIC DNA]</scope>
    <source>
        <strain evidence="3">K00500041</strain>
    </source>
</reference>
<dbReference type="Proteomes" id="UP000038802">
    <property type="component" value="Unassembled WGS sequence"/>
</dbReference>
<dbReference type="EMBL" id="CSBK01001560">
    <property type="protein sequence ID" value="COY83397.1"/>
    <property type="molecule type" value="Genomic_DNA"/>
</dbReference>
<dbReference type="EMBL" id="CNFU01000096">
    <property type="protein sequence ID" value="CKR16736.1"/>
    <property type="molecule type" value="Genomic_DNA"/>
</dbReference>
<evidence type="ECO:0000313" key="6">
    <source>
        <dbReference type="Proteomes" id="UP000039021"/>
    </source>
</evidence>
<proteinExistence type="predicted"/>
<evidence type="ECO:0000313" key="1">
    <source>
        <dbReference type="EMBL" id="CKR16736.1"/>
    </source>
</evidence>
<name>A0A0T9CI48_MYCTX</name>
<protein>
    <submittedName>
        <fullName evidence="3">Uncharacterized protein</fullName>
    </submittedName>
</protein>
<sequence>MQVGDVVEPVEGAVVDVGLVLGLGGDRLVGEQIEVDVGPQLTDPLGAFHPVVGLVCHRFVAIGAQQRGHQRHPVAGPQRQVVTDDRRLNLAIQRHRGDGIFDAGHHEQLELHLVGRIAQLPQALGQAVRSRRRGVVGEQHGVELLLFGLRYQLLLRQ</sequence>